<keyword evidence="5" id="KW-1185">Reference proteome</keyword>
<dbReference type="InterPro" id="IPR036078">
    <property type="entry name" value="Spo11/TopoVI_A_sf"/>
</dbReference>
<sequence>MGDARPDPPQVAEMREQLRNYLVQPGLARLWSAARDKFERLGRVAGRIRLTGLASDEREAIGALLAANLYGREEVSLRLADLDRALRETRFGVDLVTCLRLLYGDLHLRPAERAADQEAWIRFCDWVRGTAVRPWLEGWVDRLCRGRGPGYRTFLECYKTFRAAGRCPEWEWAARALSRVPLGSPVRLPVLAAETAGDPHGLDRDRLAGRVFYWGLVAWAEDPQEEELESEGEPDILAPTERTRRLYDRAGVRLDDISSVVWVAGWPGLSDLPAALPLFTLEQVRNIPPVSEVHVVENPAVFASLYERIRVDDGVPARPLVCPSGQPSAAALKLLDAVAEKGQIWYSGDFDPQGLQMALALKERYGSRFRPWRLDRETYLSVDHPGLPDITPDEDATLGRLTIPWDLELIPTMRTRRRKVFQEQLLERLAADLESHSPGPAANRPTPPQAPGFHPISGE</sequence>
<protein>
    <submittedName>
        <fullName evidence="4">TIGR02679 family protein</fullName>
    </submittedName>
</protein>
<proteinExistence type="predicted"/>
<feature type="region of interest" description="Disordered" evidence="1">
    <location>
        <begin position="431"/>
        <end position="459"/>
    </location>
</feature>
<evidence type="ECO:0000313" key="5">
    <source>
        <dbReference type="Proteomes" id="UP000231932"/>
    </source>
</evidence>
<dbReference type="Pfam" id="PF11796">
    <property type="entry name" value="DUF3323"/>
    <property type="match status" value="1"/>
</dbReference>
<dbReference type="InterPro" id="IPR013495">
    <property type="entry name" value="CHP02679"/>
</dbReference>
<dbReference type="Proteomes" id="UP000231932">
    <property type="component" value="Chromosome"/>
</dbReference>
<evidence type="ECO:0000313" key="4">
    <source>
        <dbReference type="EMBL" id="ATY84005.1"/>
    </source>
</evidence>
<dbReference type="InterPro" id="IPR024466">
    <property type="entry name" value="CHP02679_N"/>
</dbReference>
<dbReference type="EMBL" id="CP024955">
    <property type="protein sequence ID" value="ATY84005.1"/>
    <property type="molecule type" value="Genomic_DNA"/>
</dbReference>
<feature type="domain" description="DUF2399" evidence="2">
    <location>
        <begin position="283"/>
        <end position="433"/>
    </location>
</feature>
<name>A0A2K8N4D0_9BACL</name>
<accession>A0A2K8N4D0</accession>
<evidence type="ECO:0000256" key="1">
    <source>
        <dbReference type="SAM" id="MobiDB-lite"/>
    </source>
</evidence>
<reference evidence="5" key="1">
    <citation type="submission" date="2017-11" db="EMBL/GenBank/DDBJ databases">
        <title>Complete Genome Sequence of Kyrpidia sp. Strain EA-1, a thermophilic, hydrogen-oxidizing Bacterium, isolated from the Azores.</title>
        <authorList>
            <person name="Reiner J.E."/>
            <person name="Lapp C.J."/>
            <person name="Bunk B."/>
            <person name="Gescher J."/>
        </authorList>
    </citation>
    <scope>NUCLEOTIDE SEQUENCE [LARGE SCALE GENOMIC DNA]</scope>
    <source>
        <strain evidence="5">EA-1</strain>
    </source>
</reference>
<dbReference type="InterPro" id="IPR024465">
    <property type="entry name" value="DUF2399"/>
</dbReference>
<dbReference type="KEGG" id="kyr:CVV65_02740"/>
<dbReference type="NCBIfam" id="TIGR02679">
    <property type="entry name" value="TIGR02679 family protein"/>
    <property type="match status" value="1"/>
</dbReference>
<feature type="domain" description="Conserved hypothetical protein CHP02679 N terminus" evidence="3">
    <location>
        <begin position="45"/>
        <end position="267"/>
    </location>
</feature>
<dbReference type="Pfam" id="PF09664">
    <property type="entry name" value="DUF2399"/>
    <property type="match status" value="1"/>
</dbReference>
<dbReference type="RefSeq" id="WP_100666838.1">
    <property type="nucleotide sequence ID" value="NZ_CP024955.1"/>
</dbReference>
<gene>
    <name evidence="4" type="ORF">CVV65_02740</name>
</gene>
<dbReference type="GO" id="GO:0003677">
    <property type="term" value="F:DNA binding"/>
    <property type="evidence" value="ECO:0007669"/>
    <property type="project" value="InterPro"/>
</dbReference>
<evidence type="ECO:0000259" key="2">
    <source>
        <dbReference type="Pfam" id="PF09664"/>
    </source>
</evidence>
<dbReference type="GO" id="GO:0005694">
    <property type="term" value="C:chromosome"/>
    <property type="evidence" value="ECO:0007669"/>
    <property type="project" value="InterPro"/>
</dbReference>
<evidence type="ECO:0000259" key="3">
    <source>
        <dbReference type="Pfam" id="PF11796"/>
    </source>
</evidence>
<dbReference type="SUPFAM" id="SSF56726">
    <property type="entry name" value="DNA topoisomerase IV, alpha subunit"/>
    <property type="match status" value="1"/>
</dbReference>
<organism evidence="4 5">
    <name type="scientific">Kyrpidia spormannii</name>
    <dbReference type="NCBI Taxonomy" id="2055160"/>
    <lineage>
        <taxon>Bacteria</taxon>
        <taxon>Bacillati</taxon>
        <taxon>Bacillota</taxon>
        <taxon>Bacilli</taxon>
        <taxon>Bacillales</taxon>
        <taxon>Alicyclobacillaceae</taxon>
        <taxon>Kyrpidia</taxon>
    </lineage>
</organism>
<dbReference type="AlphaFoldDB" id="A0A2K8N4D0"/>